<protein>
    <submittedName>
        <fullName evidence="1">Uncharacterized protein</fullName>
    </submittedName>
</protein>
<evidence type="ECO:0000313" key="2">
    <source>
        <dbReference type="Proteomes" id="UP001207736"/>
    </source>
</evidence>
<evidence type="ECO:0000313" key="1">
    <source>
        <dbReference type="EMBL" id="GJM51274.1"/>
    </source>
</evidence>
<comment type="caution">
    <text evidence="1">The sequence shown here is derived from an EMBL/GenBank/DDBJ whole genome shotgun (WGS) entry which is preliminary data.</text>
</comment>
<dbReference type="EMBL" id="BQKA01000048">
    <property type="protein sequence ID" value="GJM51274.1"/>
    <property type="molecule type" value="Genomic_DNA"/>
</dbReference>
<organism evidence="1 2">
    <name type="scientific">Capnocytophaga catalasegens</name>
    <dbReference type="NCBI Taxonomy" id="1004260"/>
    <lineage>
        <taxon>Bacteria</taxon>
        <taxon>Pseudomonadati</taxon>
        <taxon>Bacteroidota</taxon>
        <taxon>Flavobacteriia</taxon>
        <taxon>Flavobacteriales</taxon>
        <taxon>Flavobacteriaceae</taxon>
        <taxon>Capnocytophaga</taxon>
    </lineage>
</organism>
<proteinExistence type="predicted"/>
<reference evidence="1" key="1">
    <citation type="submission" date="2021-11" db="EMBL/GenBank/DDBJ databases">
        <title>Draft genome sequence of Capnocytophaga sp. strain KC07075 isolated from cat oral cavity.</title>
        <authorList>
            <person name="Suzuki M."/>
            <person name="Imaoka K."/>
            <person name="Kimura M."/>
            <person name="Morikawa S."/>
            <person name="Maeda K."/>
        </authorList>
    </citation>
    <scope>NUCLEOTIDE SEQUENCE</scope>
    <source>
        <strain evidence="1">KC07075</strain>
    </source>
</reference>
<dbReference type="Proteomes" id="UP001207736">
    <property type="component" value="Unassembled WGS sequence"/>
</dbReference>
<sequence length="419" mass="49686">MVKFRPHDKWQGEFGFDWLREGDSGQLGDTWFGKIMGRYYNEVSFSTLFTNTNSWSNYFKKELDMYNRKLRLYTNLQINWKSVKGKPYFYAVPMLTLLKGKTATFNLKLEIEETPKKLTFEFADDDATTYLKLNKTEITDIREGKYTLYNQLSIECIKEFDDIQILYVKADDEICGAIKIHPNSSKYIENENKIVFIKVKTDLNGEINGLLKEEEKEKIIKILGQALVKPKIEEEKEMLDCKGNVFKTKFATFVWIDTKKRIAAYKISIEGKTETQAIQLQNDLLRYLEQKTRSKFGDKYDNYYKIYLINEPASWNGYSNSETKMSICFQSRTEETVIHELLHMMRLPHTFASVGQRAIFTYEQGKTNNIMDYSHQKKYGNVPRITLFHWQWKIINPKLLNLCNREISFWEKVKKYFKY</sequence>
<gene>
    <name evidence="1" type="ORF">RCZ15_22470</name>
</gene>
<name>A0AAV5AX52_9FLAO</name>
<dbReference type="AlphaFoldDB" id="A0AAV5AX52"/>
<accession>A0AAV5AX52</accession>